<dbReference type="WBParaSite" id="Hba_09711">
    <property type="protein sequence ID" value="Hba_09711"/>
    <property type="gene ID" value="Hba_09711"/>
</dbReference>
<protein>
    <submittedName>
        <fullName evidence="2">Uncharacterized protein</fullName>
    </submittedName>
</protein>
<accession>A0A1I7WX22</accession>
<evidence type="ECO:0000313" key="1">
    <source>
        <dbReference type="Proteomes" id="UP000095283"/>
    </source>
</evidence>
<sequence>MSKDMRTLTKNCEKHLIRKTVESASHSITSSSTVELLPSSVNSTDEFYLNVD</sequence>
<evidence type="ECO:0000313" key="2">
    <source>
        <dbReference type="WBParaSite" id="Hba_09711"/>
    </source>
</evidence>
<reference evidence="2" key="1">
    <citation type="submission" date="2016-11" db="UniProtKB">
        <authorList>
            <consortium name="WormBaseParasite"/>
        </authorList>
    </citation>
    <scope>IDENTIFICATION</scope>
</reference>
<proteinExistence type="predicted"/>
<name>A0A1I7WX22_HETBA</name>
<organism evidence="1 2">
    <name type="scientific">Heterorhabditis bacteriophora</name>
    <name type="common">Entomopathogenic nematode worm</name>
    <dbReference type="NCBI Taxonomy" id="37862"/>
    <lineage>
        <taxon>Eukaryota</taxon>
        <taxon>Metazoa</taxon>
        <taxon>Ecdysozoa</taxon>
        <taxon>Nematoda</taxon>
        <taxon>Chromadorea</taxon>
        <taxon>Rhabditida</taxon>
        <taxon>Rhabditina</taxon>
        <taxon>Rhabditomorpha</taxon>
        <taxon>Strongyloidea</taxon>
        <taxon>Heterorhabditidae</taxon>
        <taxon>Heterorhabditis</taxon>
    </lineage>
</organism>
<keyword evidence="1" id="KW-1185">Reference proteome</keyword>
<dbReference type="AlphaFoldDB" id="A0A1I7WX22"/>
<dbReference type="Proteomes" id="UP000095283">
    <property type="component" value="Unplaced"/>
</dbReference>